<dbReference type="PROSITE" id="PS51034">
    <property type="entry name" value="ZP_2"/>
    <property type="match status" value="1"/>
</dbReference>
<dbReference type="InterPro" id="IPR001507">
    <property type="entry name" value="ZP_dom"/>
</dbReference>
<evidence type="ECO:0000256" key="2">
    <source>
        <dbReference type="ARBA" id="ARBA00022737"/>
    </source>
</evidence>
<dbReference type="Pfam" id="PF23344">
    <property type="entry name" value="ZP-N"/>
    <property type="match status" value="1"/>
</dbReference>
<evidence type="ECO:0000256" key="7">
    <source>
        <dbReference type="SAM" id="SignalP"/>
    </source>
</evidence>
<dbReference type="Pfam" id="PF00100">
    <property type="entry name" value="Zona_pellucida"/>
    <property type="match status" value="1"/>
</dbReference>
<dbReference type="PANTHER" id="PTHR14002:SF27">
    <property type="entry name" value="CUB AND ZONA PELLUCIDA-LIKE DOMAIN-CONTAINING PROTEIN 1"/>
    <property type="match status" value="1"/>
</dbReference>
<dbReference type="Gene3D" id="2.60.120.290">
    <property type="entry name" value="Spermadhesin, CUB domain"/>
    <property type="match status" value="2"/>
</dbReference>
<dbReference type="GeneTree" id="ENSGT00940000154525"/>
<keyword evidence="6" id="KW-0472">Membrane</keyword>
<evidence type="ECO:0000256" key="1">
    <source>
        <dbReference type="ARBA" id="ARBA00022729"/>
    </source>
</evidence>
<sequence length="603" mass="67574">MWVLRQLLLLPLLAALAFAEDNSIEFVGLPRCGASLSDPNKAFKIDLNSNANCVWHIQRSDNQTIRLVFSYFKFNPSSSCETENIKVYDGPSPNSPLLGQVCSNTDAVPVFQSSSNSLTFLVTTNSVAFARNFFVFYYFFSPETATENCGGSLTGPSGSFTSPNYPAAYPEFTYCVWHIQTTENSKISLEFQDFFLELDQNCQFDFLAVYDGLSTNTGLIGKACGVSRPTFESSSNVMTVVLSTDYANSYRGFSARYTSVLPSPPEPDTSLTCSSDRMTIVLSKAYLDSLGYNETHLQLNDPSCRPVTTDQVIFSFPLSSCGTTKEEEDQSITYTNIITLSESGNIITRKKTVQIVAKCIMEKNSTLEVIYVTENNVIQNTTSVGRYNVSMSFYDSDSFSSPVLESPYYVDLNQTLFAQVSLHSTDPNLLVFIDTCTASPQSDFGSITYDLIRSGCNKDDTVVTYPPLEHYGRFRFNAFRFLRRAPSVYLQCDVLICDSNNVNSRCTKGCVSRHKRDTSSYTWKTKAVVGPIRLKRDRRAADHLESLTRTDAEETPNLQQRCSFYTLLFVVLISNIIVVVAVVLKYHNKRLSRYGYQKIQSSY</sequence>
<dbReference type="InParanoid" id="G1NGB6"/>
<feature type="transmembrane region" description="Helical" evidence="6">
    <location>
        <begin position="564"/>
        <end position="584"/>
    </location>
</feature>
<dbReference type="HOGENOM" id="CLU_024908_1_0_1"/>
<protein>
    <recommendedName>
        <fullName evidence="12">CUB and zona pellucida like domains 1</fullName>
    </recommendedName>
</protein>
<proteinExistence type="predicted"/>
<evidence type="ECO:0000259" key="8">
    <source>
        <dbReference type="PROSITE" id="PS01180"/>
    </source>
</evidence>
<dbReference type="InterPro" id="IPR055356">
    <property type="entry name" value="ZP-N"/>
</dbReference>
<dbReference type="CDD" id="cd00041">
    <property type="entry name" value="CUB"/>
    <property type="match status" value="2"/>
</dbReference>
<keyword evidence="1 7" id="KW-0732">Signal</keyword>
<dbReference type="InterPro" id="IPR042235">
    <property type="entry name" value="ZP-C_dom"/>
</dbReference>
<accession>G1NGB6</accession>
<dbReference type="FunFam" id="2.60.40.4100:FF:000005">
    <property type="entry name" value="Deleted in malignant brain tumors 1"/>
    <property type="match status" value="1"/>
</dbReference>
<feature type="domain" description="ZP" evidence="9">
    <location>
        <begin position="272"/>
        <end position="513"/>
    </location>
</feature>
<dbReference type="SMART" id="SM00042">
    <property type="entry name" value="CUB"/>
    <property type="match status" value="2"/>
</dbReference>
<reference evidence="10" key="3">
    <citation type="submission" date="2025-09" db="UniProtKB">
        <authorList>
            <consortium name="Ensembl"/>
        </authorList>
    </citation>
    <scope>IDENTIFICATION</scope>
</reference>
<feature type="signal peptide" evidence="7">
    <location>
        <begin position="1"/>
        <end position="19"/>
    </location>
</feature>
<dbReference type="InterPro" id="IPR000859">
    <property type="entry name" value="CUB_dom"/>
</dbReference>
<evidence type="ECO:0000313" key="11">
    <source>
        <dbReference type="Proteomes" id="UP000001645"/>
    </source>
</evidence>
<name>G1NGB6_MELGA</name>
<dbReference type="Gene3D" id="2.60.40.3210">
    <property type="entry name" value="Zona pellucida, ZP-N domain"/>
    <property type="match status" value="1"/>
</dbReference>
<dbReference type="PANTHER" id="PTHR14002">
    <property type="entry name" value="ENDOGLIN/TGF-BETA RECEPTOR TYPE III"/>
    <property type="match status" value="1"/>
</dbReference>
<dbReference type="Bgee" id="ENSMGAG00000011568">
    <property type="expression patterns" value="Expressed in pancreas and 4 other cell types or tissues"/>
</dbReference>
<dbReference type="RefSeq" id="XP_010713177.1">
    <property type="nucleotide sequence ID" value="XM_010714875.2"/>
</dbReference>
<keyword evidence="4" id="KW-0325">Glycoprotein</keyword>
<reference evidence="10 11" key="1">
    <citation type="journal article" date="2010" name="PLoS Biol.">
        <title>Multi-platform next-generation sequencing of the domestic turkey (Meleagris gallopavo): genome assembly and analysis.</title>
        <authorList>
            <person name="Dalloul R.A."/>
            <person name="Long J.A."/>
            <person name="Zimin A.V."/>
            <person name="Aslam L."/>
            <person name="Beal K."/>
            <person name="Blomberg L.A."/>
            <person name="Bouffard P."/>
            <person name="Burt D.W."/>
            <person name="Crasta O."/>
            <person name="Crooijmans R.P."/>
            <person name="Cooper K."/>
            <person name="Coulombe R.A."/>
            <person name="De S."/>
            <person name="Delany M.E."/>
            <person name="Dodgson J.B."/>
            <person name="Dong J.J."/>
            <person name="Evans C."/>
            <person name="Frederickson K.M."/>
            <person name="Flicek P."/>
            <person name="Florea L."/>
            <person name="Folkerts O."/>
            <person name="Groenen M.A."/>
            <person name="Harkins T.T."/>
            <person name="Herrero J."/>
            <person name="Hoffmann S."/>
            <person name="Megens H.J."/>
            <person name="Jiang A."/>
            <person name="de Jong P."/>
            <person name="Kaiser P."/>
            <person name="Kim H."/>
            <person name="Kim K.W."/>
            <person name="Kim S."/>
            <person name="Langenberger D."/>
            <person name="Lee M.K."/>
            <person name="Lee T."/>
            <person name="Mane S."/>
            <person name="Marcais G."/>
            <person name="Marz M."/>
            <person name="McElroy A.P."/>
            <person name="Modise T."/>
            <person name="Nefedov M."/>
            <person name="Notredame C."/>
            <person name="Paton I.R."/>
            <person name="Payne W.S."/>
            <person name="Pertea G."/>
            <person name="Prickett D."/>
            <person name="Puiu D."/>
            <person name="Qioa D."/>
            <person name="Raineri E."/>
            <person name="Ruffier M."/>
            <person name="Salzberg S.L."/>
            <person name="Schatz M.C."/>
            <person name="Scheuring C."/>
            <person name="Schmidt C.J."/>
            <person name="Schroeder S."/>
            <person name="Searle S.M."/>
            <person name="Smith E.J."/>
            <person name="Smith J."/>
            <person name="Sonstegard T.S."/>
            <person name="Stadler P.F."/>
            <person name="Tafer H."/>
            <person name="Tu Z.J."/>
            <person name="Van Tassell C.P."/>
            <person name="Vilella A.J."/>
            <person name="Williams K.P."/>
            <person name="Yorke J.A."/>
            <person name="Zhang L."/>
            <person name="Zhang H.B."/>
            <person name="Zhang X."/>
            <person name="Zhang Y."/>
            <person name="Reed K.M."/>
        </authorList>
    </citation>
    <scope>NUCLEOTIDE SEQUENCE [LARGE SCALE GENOMIC DNA]</scope>
</reference>
<feature type="chain" id="PRO_5032300724" description="CUB and zona pellucida like domains 1" evidence="7">
    <location>
        <begin position="20"/>
        <end position="603"/>
    </location>
</feature>
<organism evidence="10 11">
    <name type="scientific">Meleagris gallopavo</name>
    <name type="common">Wild turkey</name>
    <dbReference type="NCBI Taxonomy" id="9103"/>
    <lineage>
        <taxon>Eukaryota</taxon>
        <taxon>Metazoa</taxon>
        <taxon>Chordata</taxon>
        <taxon>Craniata</taxon>
        <taxon>Vertebrata</taxon>
        <taxon>Euteleostomi</taxon>
        <taxon>Archelosauria</taxon>
        <taxon>Archosauria</taxon>
        <taxon>Dinosauria</taxon>
        <taxon>Saurischia</taxon>
        <taxon>Theropoda</taxon>
        <taxon>Coelurosauria</taxon>
        <taxon>Aves</taxon>
        <taxon>Neognathae</taxon>
        <taxon>Galloanserae</taxon>
        <taxon>Galliformes</taxon>
        <taxon>Phasianidae</taxon>
        <taxon>Meleagridinae</taxon>
        <taxon>Meleagris</taxon>
    </lineage>
</organism>
<keyword evidence="3" id="KW-1015">Disulfide bond</keyword>
<dbReference type="SMART" id="SM00241">
    <property type="entry name" value="ZP"/>
    <property type="match status" value="1"/>
</dbReference>
<dbReference type="OrthoDB" id="10063988at2759"/>
<feature type="domain" description="CUB" evidence="8">
    <location>
        <begin position="149"/>
        <end position="260"/>
    </location>
</feature>
<dbReference type="PROSITE" id="PS01180">
    <property type="entry name" value="CUB"/>
    <property type="match status" value="2"/>
</dbReference>
<dbReference type="Pfam" id="PF00431">
    <property type="entry name" value="CUB"/>
    <property type="match status" value="2"/>
</dbReference>
<keyword evidence="11" id="KW-1185">Reference proteome</keyword>
<dbReference type="InterPro" id="IPR055355">
    <property type="entry name" value="ZP-C"/>
</dbReference>
<evidence type="ECO:0000256" key="4">
    <source>
        <dbReference type="ARBA" id="ARBA00023180"/>
    </source>
</evidence>
<dbReference type="Ensembl" id="ENSMGAT00000013005.3">
    <property type="protein sequence ID" value="ENSMGAP00000012118.3"/>
    <property type="gene ID" value="ENSMGAG00000011568.3"/>
</dbReference>
<evidence type="ECO:0000259" key="9">
    <source>
        <dbReference type="PROSITE" id="PS51034"/>
    </source>
</evidence>
<evidence type="ECO:0000313" key="10">
    <source>
        <dbReference type="Ensembl" id="ENSMGAP00000012118.3"/>
    </source>
</evidence>
<comment type="caution">
    <text evidence="5">Lacks conserved residue(s) required for the propagation of feature annotation.</text>
</comment>
<dbReference type="InterPro" id="IPR035914">
    <property type="entry name" value="Sperma_CUB_dom_sf"/>
</dbReference>
<dbReference type="FunFam" id="2.60.120.290:FF:000004">
    <property type="entry name" value="Metalloendopeptidase"/>
    <property type="match status" value="1"/>
</dbReference>
<keyword evidence="6" id="KW-1133">Transmembrane helix</keyword>
<dbReference type="Proteomes" id="UP000001645">
    <property type="component" value="Chromosome 8"/>
</dbReference>
<reference evidence="10" key="2">
    <citation type="submission" date="2025-08" db="UniProtKB">
        <authorList>
            <consortium name="Ensembl"/>
        </authorList>
    </citation>
    <scope>IDENTIFICATION</scope>
</reference>
<keyword evidence="2" id="KW-0677">Repeat</keyword>
<gene>
    <name evidence="10" type="primary">LOC104909313</name>
</gene>
<keyword evidence="6" id="KW-0812">Transmembrane</keyword>
<dbReference type="GeneID" id="104909313"/>
<evidence type="ECO:0008006" key="12">
    <source>
        <dbReference type="Google" id="ProtNLM"/>
    </source>
</evidence>
<dbReference type="AlphaFoldDB" id="G1NGB6"/>
<feature type="domain" description="CUB" evidence="8">
    <location>
        <begin position="32"/>
        <end position="140"/>
    </location>
</feature>
<dbReference type="Gene3D" id="2.60.40.4100">
    <property type="entry name" value="Zona pellucida, ZP-C domain"/>
    <property type="match status" value="1"/>
</dbReference>
<dbReference type="SUPFAM" id="SSF49854">
    <property type="entry name" value="Spermadhesin, CUB domain"/>
    <property type="match status" value="2"/>
</dbReference>
<dbReference type="KEGG" id="mgp:104909313"/>
<evidence type="ECO:0000256" key="6">
    <source>
        <dbReference type="SAM" id="Phobius"/>
    </source>
</evidence>
<evidence type="ECO:0000256" key="5">
    <source>
        <dbReference type="PROSITE-ProRule" id="PRU00059"/>
    </source>
</evidence>
<evidence type="ECO:0000256" key="3">
    <source>
        <dbReference type="ARBA" id="ARBA00023157"/>
    </source>
</evidence>